<keyword evidence="12" id="KW-0732">Signal</keyword>
<keyword evidence="6 11" id="KW-0812">Transmembrane</keyword>
<feature type="domain" description="HAMP" evidence="14">
    <location>
        <begin position="68"/>
        <end position="122"/>
    </location>
</feature>
<dbReference type="AlphaFoldDB" id="A0AAE3KIM6"/>
<dbReference type="InterPro" id="IPR050428">
    <property type="entry name" value="TCS_sensor_his_kinase"/>
</dbReference>
<dbReference type="PRINTS" id="PR00344">
    <property type="entry name" value="BCTRLSENSOR"/>
</dbReference>
<keyword evidence="8 11" id="KW-1133">Transmembrane helix</keyword>
<keyword evidence="9" id="KW-0902">Two-component regulatory system</keyword>
<dbReference type="EMBL" id="JAMTCK010000015">
    <property type="protein sequence ID" value="MCP2168635.1"/>
    <property type="molecule type" value="Genomic_DNA"/>
</dbReference>
<keyword evidence="10 11" id="KW-0472">Membrane</keyword>
<accession>A0AAE3KIM6</accession>
<evidence type="ECO:0000256" key="9">
    <source>
        <dbReference type="ARBA" id="ARBA00023012"/>
    </source>
</evidence>
<dbReference type="Gene3D" id="3.30.565.10">
    <property type="entry name" value="Histidine kinase-like ATPase, C-terminal domain"/>
    <property type="match status" value="1"/>
</dbReference>
<evidence type="ECO:0000256" key="2">
    <source>
        <dbReference type="ARBA" id="ARBA00004236"/>
    </source>
</evidence>
<dbReference type="CDD" id="cd00082">
    <property type="entry name" value="HisKA"/>
    <property type="match status" value="1"/>
</dbReference>
<evidence type="ECO:0000256" key="3">
    <source>
        <dbReference type="ARBA" id="ARBA00012438"/>
    </source>
</evidence>
<dbReference type="PROSITE" id="PS50109">
    <property type="entry name" value="HIS_KIN"/>
    <property type="match status" value="1"/>
</dbReference>
<dbReference type="Proteomes" id="UP001206128">
    <property type="component" value="Unassembled WGS sequence"/>
</dbReference>
<evidence type="ECO:0000256" key="10">
    <source>
        <dbReference type="ARBA" id="ARBA00023136"/>
    </source>
</evidence>
<feature type="signal peptide" evidence="12">
    <location>
        <begin position="1"/>
        <end position="21"/>
    </location>
</feature>
<evidence type="ECO:0000259" key="13">
    <source>
        <dbReference type="PROSITE" id="PS50109"/>
    </source>
</evidence>
<dbReference type="SMART" id="SM00304">
    <property type="entry name" value="HAMP"/>
    <property type="match status" value="1"/>
</dbReference>
<dbReference type="Gene3D" id="1.10.287.130">
    <property type="match status" value="1"/>
</dbReference>
<evidence type="ECO:0000313" key="15">
    <source>
        <dbReference type="EMBL" id="MCP2168635.1"/>
    </source>
</evidence>
<dbReference type="SUPFAM" id="SSF47384">
    <property type="entry name" value="Homodimeric domain of signal transducing histidine kinase"/>
    <property type="match status" value="1"/>
</dbReference>
<dbReference type="CDD" id="cd00075">
    <property type="entry name" value="HATPase"/>
    <property type="match status" value="1"/>
</dbReference>
<dbReference type="EC" id="2.7.13.3" evidence="3"/>
<evidence type="ECO:0000256" key="1">
    <source>
        <dbReference type="ARBA" id="ARBA00000085"/>
    </source>
</evidence>
<dbReference type="InterPro" id="IPR003660">
    <property type="entry name" value="HAMP_dom"/>
</dbReference>
<dbReference type="SUPFAM" id="SSF55874">
    <property type="entry name" value="ATPase domain of HSP90 chaperone/DNA topoisomerase II/histidine kinase"/>
    <property type="match status" value="1"/>
</dbReference>
<comment type="catalytic activity">
    <reaction evidence="1">
        <text>ATP + protein L-histidine = ADP + protein N-phospho-L-histidine.</text>
        <dbReference type="EC" id="2.7.13.3"/>
    </reaction>
</comment>
<feature type="transmembrane region" description="Helical" evidence="11">
    <location>
        <begin position="46"/>
        <end position="66"/>
    </location>
</feature>
<evidence type="ECO:0000259" key="14">
    <source>
        <dbReference type="PROSITE" id="PS50885"/>
    </source>
</evidence>
<gene>
    <name evidence="15" type="ORF">LX83_005513</name>
</gene>
<proteinExistence type="predicted"/>
<dbReference type="SMART" id="SM00388">
    <property type="entry name" value="HisKA"/>
    <property type="match status" value="1"/>
</dbReference>
<dbReference type="InterPro" id="IPR004358">
    <property type="entry name" value="Sig_transdc_His_kin-like_C"/>
</dbReference>
<organism evidence="15 16">
    <name type="scientific">Goodfellowiella coeruleoviolacea</name>
    <dbReference type="NCBI Taxonomy" id="334858"/>
    <lineage>
        <taxon>Bacteria</taxon>
        <taxon>Bacillati</taxon>
        <taxon>Actinomycetota</taxon>
        <taxon>Actinomycetes</taxon>
        <taxon>Pseudonocardiales</taxon>
        <taxon>Pseudonocardiaceae</taxon>
        <taxon>Goodfellowiella</taxon>
    </lineage>
</organism>
<protein>
    <recommendedName>
        <fullName evidence="3">histidine kinase</fullName>
        <ecNumber evidence="3">2.7.13.3</ecNumber>
    </recommendedName>
</protein>
<evidence type="ECO:0000256" key="7">
    <source>
        <dbReference type="ARBA" id="ARBA00022777"/>
    </source>
</evidence>
<keyword evidence="4" id="KW-0597">Phosphoprotein</keyword>
<dbReference type="InterPro" id="IPR036890">
    <property type="entry name" value="HATPase_C_sf"/>
</dbReference>
<dbReference type="PROSITE" id="PS50885">
    <property type="entry name" value="HAMP"/>
    <property type="match status" value="1"/>
</dbReference>
<keyword evidence="7 15" id="KW-0418">Kinase</keyword>
<sequence length="346" mass="37211">MACLTTTAVVALWLSTSPVTAARSVFTTGVRPSWPLFGFELVASPVVTLVVYVAVTALLGWLWWAVVRWTIRPLSAVTAAVAQFGPHNLGQRLRQPGSAADPLKRLADTIDDVLDRLAAGFDGQRRFAANASHELRTPLAVQRMLVELALEASKDKELHRLGGQLLLANERNERLIEGLLALAESDRGLTGHVPVRLDELVVSVLETHAELAAQHQVTLEREGSEMTVPGDPVLLERLIVNLVRNAITYNQPDGAVRVLVESGRLVVRNTGERVPAEAVPALFEPFRRLTRDRTAASGGAGLGLSIVRSIATAHGGTVTAEPGIDGGLSVVVELPVLDRPHQPRTS</sequence>
<reference evidence="15" key="1">
    <citation type="submission" date="2022-06" db="EMBL/GenBank/DDBJ databases">
        <title>Genomic Encyclopedia of Archaeal and Bacterial Type Strains, Phase II (KMG-II): from individual species to whole genera.</title>
        <authorList>
            <person name="Goeker M."/>
        </authorList>
    </citation>
    <scope>NUCLEOTIDE SEQUENCE</scope>
    <source>
        <strain evidence="15">DSM 43935</strain>
    </source>
</reference>
<dbReference type="InterPro" id="IPR003594">
    <property type="entry name" value="HATPase_dom"/>
</dbReference>
<evidence type="ECO:0000256" key="8">
    <source>
        <dbReference type="ARBA" id="ARBA00022989"/>
    </source>
</evidence>
<dbReference type="InterPro" id="IPR005467">
    <property type="entry name" value="His_kinase_dom"/>
</dbReference>
<evidence type="ECO:0000256" key="5">
    <source>
        <dbReference type="ARBA" id="ARBA00022679"/>
    </source>
</evidence>
<comment type="subcellular location">
    <subcellularLocation>
        <location evidence="2">Cell membrane</location>
    </subcellularLocation>
</comment>
<dbReference type="InterPro" id="IPR003661">
    <property type="entry name" value="HisK_dim/P_dom"/>
</dbReference>
<evidence type="ECO:0000256" key="4">
    <source>
        <dbReference type="ARBA" id="ARBA00022553"/>
    </source>
</evidence>
<dbReference type="GO" id="GO:0005886">
    <property type="term" value="C:plasma membrane"/>
    <property type="evidence" value="ECO:0007669"/>
    <property type="project" value="UniProtKB-SubCell"/>
</dbReference>
<dbReference type="PANTHER" id="PTHR45436:SF5">
    <property type="entry name" value="SENSOR HISTIDINE KINASE TRCS"/>
    <property type="match status" value="1"/>
</dbReference>
<feature type="domain" description="Histidine kinase" evidence="13">
    <location>
        <begin position="130"/>
        <end position="338"/>
    </location>
</feature>
<dbReference type="SMART" id="SM00387">
    <property type="entry name" value="HATPase_c"/>
    <property type="match status" value="1"/>
</dbReference>
<evidence type="ECO:0000256" key="12">
    <source>
        <dbReference type="SAM" id="SignalP"/>
    </source>
</evidence>
<dbReference type="Pfam" id="PF00512">
    <property type="entry name" value="HisKA"/>
    <property type="match status" value="1"/>
</dbReference>
<dbReference type="PANTHER" id="PTHR45436">
    <property type="entry name" value="SENSOR HISTIDINE KINASE YKOH"/>
    <property type="match status" value="1"/>
</dbReference>
<keyword evidence="16" id="KW-1185">Reference proteome</keyword>
<evidence type="ECO:0000313" key="16">
    <source>
        <dbReference type="Proteomes" id="UP001206128"/>
    </source>
</evidence>
<evidence type="ECO:0000256" key="11">
    <source>
        <dbReference type="SAM" id="Phobius"/>
    </source>
</evidence>
<dbReference type="RefSeq" id="WP_253776679.1">
    <property type="nucleotide sequence ID" value="NZ_JAMTCK010000015.1"/>
</dbReference>
<name>A0AAE3KIM6_9PSEU</name>
<evidence type="ECO:0000256" key="6">
    <source>
        <dbReference type="ARBA" id="ARBA00022692"/>
    </source>
</evidence>
<dbReference type="GO" id="GO:0000155">
    <property type="term" value="F:phosphorelay sensor kinase activity"/>
    <property type="evidence" value="ECO:0007669"/>
    <property type="project" value="InterPro"/>
</dbReference>
<feature type="chain" id="PRO_5042170576" description="histidine kinase" evidence="12">
    <location>
        <begin position="22"/>
        <end position="346"/>
    </location>
</feature>
<dbReference type="InterPro" id="IPR036097">
    <property type="entry name" value="HisK_dim/P_sf"/>
</dbReference>
<comment type="caution">
    <text evidence="15">The sequence shown here is derived from an EMBL/GenBank/DDBJ whole genome shotgun (WGS) entry which is preliminary data.</text>
</comment>
<keyword evidence="5" id="KW-0808">Transferase</keyword>
<dbReference type="Pfam" id="PF02518">
    <property type="entry name" value="HATPase_c"/>
    <property type="match status" value="1"/>
</dbReference>